<dbReference type="InterPro" id="IPR017871">
    <property type="entry name" value="ABC_transporter-like_CS"/>
</dbReference>
<evidence type="ECO:0000256" key="6">
    <source>
        <dbReference type="ARBA" id="ARBA00023136"/>
    </source>
</evidence>
<organism evidence="10 11">
    <name type="scientific">Cohnella yongneupensis</name>
    <dbReference type="NCBI Taxonomy" id="425006"/>
    <lineage>
        <taxon>Bacteria</taxon>
        <taxon>Bacillati</taxon>
        <taxon>Bacillota</taxon>
        <taxon>Bacilli</taxon>
        <taxon>Bacillales</taxon>
        <taxon>Paenibacillaceae</taxon>
        <taxon>Cohnella</taxon>
    </lineage>
</organism>
<accession>A0ABW0QUN2</accession>
<evidence type="ECO:0000259" key="9">
    <source>
        <dbReference type="PROSITE" id="PS50929"/>
    </source>
</evidence>
<dbReference type="PANTHER" id="PTHR43394:SF1">
    <property type="entry name" value="ATP-BINDING CASSETTE SUB-FAMILY B MEMBER 10, MITOCHONDRIAL"/>
    <property type="match status" value="1"/>
</dbReference>
<evidence type="ECO:0000313" key="10">
    <source>
        <dbReference type="EMBL" id="MFC5528691.1"/>
    </source>
</evidence>
<comment type="subcellular location">
    <subcellularLocation>
        <location evidence="1">Cell membrane</location>
        <topology evidence="1">Multi-pass membrane protein</topology>
    </subcellularLocation>
</comment>
<dbReference type="InterPro" id="IPR003593">
    <property type="entry name" value="AAA+_ATPase"/>
</dbReference>
<dbReference type="CDD" id="cd18548">
    <property type="entry name" value="ABC_6TM_Tm287_like"/>
    <property type="match status" value="1"/>
</dbReference>
<dbReference type="Gene3D" id="1.20.1560.10">
    <property type="entry name" value="ABC transporter type 1, transmembrane domain"/>
    <property type="match status" value="1"/>
</dbReference>
<dbReference type="SUPFAM" id="SSF90123">
    <property type="entry name" value="ABC transporter transmembrane region"/>
    <property type="match status" value="1"/>
</dbReference>
<keyword evidence="4 10" id="KW-0067">ATP-binding</keyword>
<dbReference type="EMBL" id="JBHSNC010000012">
    <property type="protein sequence ID" value="MFC5528691.1"/>
    <property type="molecule type" value="Genomic_DNA"/>
</dbReference>
<dbReference type="GO" id="GO:0005524">
    <property type="term" value="F:ATP binding"/>
    <property type="evidence" value="ECO:0007669"/>
    <property type="project" value="UniProtKB-KW"/>
</dbReference>
<evidence type="ECO:0000313" key="11">
    <source>
        <dbReference type="Proteomes" id="UP001596108"/>
    </source>
</evidence>
<dbReference type="SUPFAM" id="SSF52540">
    <property type="entry name" value="P-loop containing nucleoside triphosphate hydrolases"/>
    <property type="match status" value="1"/>
</dbReference>
<protein>
    <submittedName>
        <fullName evidence="10">ABC transporter ATP-binding protein</fullName>
    </submittedName>
</protein>
<keyword evidence="11" id="KW-1185">Reference proteome</keyword>
<dbReference type="Proteomes" id="UP001596108">
    <property type="component" value="Unassembled WGS sequence"/>
</dbReference>
<keyword evidence="5 7" id="KW-1133">Transmembrane helix</keyword>
<name>A0ABW0QUN2_9BACL</name>
<keyword evidence="2 7" id="KW-0812">Transmembrane</keyword>
<keyword evidence="3" id="KW-0547">Nucleotide-binding</keyword>
<reference evidence="11" key="1">
    <citation type="journal article" date="2019" name="Int. J. Syst. Evol. Microbiol.">
        <title>The Global Catalogue of Microorganisms (GCM) 10K type strain sequencing project: providing services to taxonomists for standard genome sequencing and annotation.</title>
        <authorList>
            <consortium name="The Broad Institute Genomics Platform"/>
            <consortium name="The Broad Institute Genome Sequencing Center for Infectious Disease"/>
            <person name="Wu L."/>
            <person name="Ma J."/>
        </authorList>
    </citation>
    <scope>NUCLEOTIDE SEQUENCE [LARGE SCALE GENOMIC DNA]</scope>
    <source>
        <strain evidence="11">CGMCC 1.18578</strain>
    </source>
</reference>
<evidence type="ECO:0000256" key="3">
    <source>
        <dbReference type="ARBA" id="ARBA00022741"/>
    </source>
</evidence>
<sequence length="585" mass="63777">MRTFFKFLNTYRLAAGTAICFMLVELLAELMQPYFISKIIDQGIAKHDMSVVLMWGGILTFGALAAFAAGITSSFVAGHASQSLGYDIREALYAKVQGMAYKAFNRFPTSSLITRLTNDANQLQDVVFMGLRFFLRMPLLVVGSMIMALVVHAQLGFLLAVTVPILVGFVMYVMKKASVLFRKVQTRLDTLNGVMQENFTGMRLIRIFVRRDVEGERFAKQGSELMRSSVSAMTLTEFTQPFIVFLMNAGIIAVLWFGHKEIQVGTATLGEVVAIVNYSLRTTIAMSMLGSIVSTVSRARASAQRVEEVLTTAEHEEIAEAGGVKSAEMERPLEGGLSFEDVTFRYPQTEAPSLENVSFRVAPGQTVAIMGATGSGKSTLMQLIVRFYEPDSGIIRIGGEVAGNVSLDRLRGSIGYVPQESLLFTGSIRDNIGWGKDGATEEEIVAAAKLAQIHETVAQFPDGYNTQLGQRGVNLSGGQKQRLSIARALVRRPSFLLFDDSMSAVDTRTEAALLQALGGLSGTTKLIITQKISTAAAADLILLMDEGRLLAQGSHEQLLASDRLYRRIYESQSGEEVAAHASDVH</sequence>
<evidence type="ECO:0000259" key="8">
    <source>
        <dbReference type="PROSITE" id="PS50893"/>
    </source>
</evidence>
<dbReference type="PANTHER" id="PTHR43394">
    <property type="entry name" value="ATP-DEPENDENT PERMEASE MDL1, MITOCHONDRIAL"/>
    <property type="match status" value="1"/>
</dbReference>
<comment type="caution">
    <text evidence="10">The sequence shown here is derived from an EMBL/GenBank/DDBJ whole genome shotgun (WGS) entry which is preliminary data.</text>
</comment>
<feature type="domain" description="ABC transporter" evidence="8">
    <location>
        <begin position="337"/>
        <end position="571"/>
    </location>
</feature>
<evidence type="ECO:0000256" key="5">
    <source>
        <dbReference type="ARBA" id="ARBA00022989"/>
    </source>
</evidence>
<dbReference type="Gene3D" id="3.40.50.300">
    <property type="entry name" value="P-loop containing nucleotide triphosphate hydrolases"/>
    <property type="match status" value="1"/>
</dbReference>
<dbReference type="InterPro" id="IPR003439">
    <property type="entry name" value="ABC_transporter-like_ATP-bd"/>
</dbReference>
<evidence type="ECO:0000256" key="1">
    <source>
        <dbReference type="ARBA" id="ARBA00004651"/>
    </source>
</evidence>
<dbReference type="InterPro" id="IPR011527">
    <property type="entry name" value="ABC1_TM_dom"/>
</dbReference>
<dbReference type="Pfam" id="PF00005">
    <property type="entry name" value="ABC_tran"/>
    <property type="match status" value="1"/>
</dbReference>
<gene>
    <name evidence="10" type="ORF">ACFPQ4_04385</name>
</gene>
<dbReference type="InterPro" id="IPR027417">
    <property type="entry name" value="P-loop_NTPase"/>
</dbReference>
<feature type="domain" description="ABC transmembrane type-1" evidence="9">
    <location>
        <begin position="18"/>
        <end position="298"/>
    </location>
</feature>
<keyword evidence="6 7" id="KW-0472">Membrane</keyword>
<dbReference type="PROSITE" id="PS00211">
    <property type="entry name" value="ABC_TRANSPORTER_1"/>
    <property type="match status" value="1"/>
</dbReference>
<evidence type="ECO:0000256" key="2">
    <source>
        <dbReference type="ARBA" id="ARBA00022692"/>
    </source>
</evidence>
<dbReference type="InterPro" id="IPR039421">
    <property type="entry name" value="Type_1_exporter"/>
</dbReference>
<evidence type="ECO:0000256" key="7">
    <source>
        <dbReference type="SAM" id="Phobius"/>
    </source>
</evidence>
<feature type="transmembrane region" description="Helical" evidence="7">
    <location>
        <begin position="238"/>
        <end position="258"/>
    </location>
</feature>
<dbReference type="PROSITE" id="PS50893">
    <property type="entry name" value="ABC_TRANSPORTER_2"/>
    <property type="match status" value="1"/>
</dbReference>
<dbReference type="InterPro" id="IPR036640">
    <property type="entry name" value="ABC1_TM_sf"/>
</dbReference>
<dbReference type="PROSITE" id="PS50929">
    <property type="entry name" value="ABC_TM1F"/>
    <property type="match status" value="1"/>
</dbReference>
<dbReference type="Pfam" id="PF00664">
    <property type="entry name" value="ABC_membrane"/>
    <property type="match status" value="1"/>
</dbReference>
<evidence type="ECO:0000256" key="4">
    <source>
        <dbReference type="ARBA" id="ARBA00022840"/>
    </source>
</evidence>
<feature type="transmembrane region" description="Helical" evidence="7">
    <location>
        <begin position="133"/>
        <end position="151"/>
    </location>
</feature>
<dbReference type="SMART" id="SM00382">
    <property type="entry name" value="AAA"/>
    <property type="match status" value="1"/>
</dbReference>
<proteinExistence type="predicted"/>
<feature type="transmembrane region" description="Helical" evidence="7">
    <location>
        <begin position="157"/>
        <end position="174"/>
    </location>
</feature>
<feature type="transmembrane region" description="Helical" evidence="7">
    <location>
        <begin position="52"/>
        <end position="77"/>
    </location>
</feature>
<dbReference type="RefSeq" id="WP_378110552.1">
    <property type="nucleotide sequence ID" value="NZ_JBHSNC010000012.1"/>
</dbReference>